<dbReference type="EMBL" id="BARS01031584">
    <property type="protein sequence ID" value="GAG19810.1"/>
    <property type="molecule type" value="Genomic_DNA"/>
</dbReference>
<gene>
    <name evidence="1" type="ORF">S01H1_49135</name>
</gene>
<proteinExistence type="predicted"/>
<accession>X0VNH4</accession>
<dbReference type="AlphaFoldDB" id="X0VNH4"/>
<name>X0VNH4_9ZZZZ</name>
<reference evidence="1" key="1">
    <citation type="journal article" date="2014" name="Front. Microbiol.">
        <title>High frequency of phylogenetically diverse reductive dehalogenase-homologous genes in deep subseafloor sedimentary metagenomes.</title>
        <authorList>
            <person name="Kawai M."/>
            <person name="Futagami T."/>
            <person name="Toyoda A."/>
            <person name="Takaki Y."/>
            <person name="Nishi S."/>
            <person name="Hori S."/>
            <person name="Arai W."/>
            <person name="Tsubouchi T."/>
            <person name="Morono Y."/>
            <person name="Uchiyama I."/>
            <person name="Ito T."/>
            <person name="Fujiyama A."/>
            <person name="Inagaki F."/>
            <person name="Takami H."/>
        </authorList>
    </citation>
    <scope>NUCLEOTIDE SEQUENCE</scope>
    <source>
        <strain evidence="1">Expedition CK06-06</strain>
    </source>
</reference>
<sequence>MIDTNKVRIVFMTLPFGNKIIELCDAYDSIIWQHKRLREALDNSRVAMDDVYCGMYNPNEENDV</sequence>
<protein>
    <submittedName>
        <fullName evidence="1">Uncharacterized protein</fullName>
    </submittedName>
</protein>
<organism evidence="1">
    <name type="scientific">marine sediment metagenome</name>
    <dbReference type="NCBI Taxonomy" id="412755"/>
    <lineage>
        <taxon>unclassified sequences</taxon>
        <taxon>metagenomes</taxon>
        <taxon>ecological metagenomes</taxon>
    </lineage>
</organism>
<feature type="non-terminal residue" evidence="1">
    <location>
        <position position="64"/>
    </location>
</feature>
<comment type="caution">
    <text evidence="1">The sequence shown here is derived from an EMBL/GenBank/DDBJ whole genome shotgun (WGS) entry which is preliminary data.</text>
</comment>
<evidence type="ECO:0000313" key="1">
    <source>
        <dbReference type="EMBL" id="GAG19810.1"/>
    </source>
</evidence>